<reference evidence="1" key="1">
    <citation type="submission" date="2021-03" db="EMBL/GenBank/DDBJ databases">
        <title>Acanthopleuribacteraceae sp. M133.</title>
        <authorList>
            <person name="Wang G."/>
        </authorList>
    </citation>
    <scope>NUCLEOTIDE SEQUENCE</scope>
    <source>
        <strain evidence="1">M133</strain>
    </source>
</reference>
<evidence type="ECO:0000313" key="2">
    <source>
        <dbReference type="Proteomes" id="UP000663929"/>
    </source>
</evidence>
<name>A0A8A4TI71_SULCO</name>
<dbReference type="EMBL" id="CP071793">
    <property type="protein sequence ID" value="QTD48478.1"/>
    <property type="molecule type" value="Genomic_DNA"/>
</dbReference>
<organism evidence="1 2">
    <name type="scientific">Sulfidibacter corallicola</name>
    <dbReference type="NCBI Taxonomy" id="2818388"/>
    <lineage>
        <taxon>Bacteria</taxon>
        <taxon>Pseudomonadati</taxon>
        <taxon>Acidobacteriota</taxon>
        <taxon>Holophagae</taxon>
        <taxon>Acanthopleuribacterales</taxon>
        <taxon>Acanthopleuribacteraceae</taxon>
        <taxon>Sulfidibacter</taxon>
    </lineage>
</organism>
<dbReference type="Proteomes" id="UP000663929">
    <property type="component" value="Chromosome"/>
</dbReference>
<proteinExistence type="predicted"/>
<dbReference type="Gene3D" id="2.60.120.260">
    <property type="entry name" value="Galactose-binding domain-like"/>
    <property type="match status" value="1"/>
</dbReference>
<dbReference type="AlphaFoldDB" id="A0A8A4TI71"/>
<accession>A0A8A4TI71</accession>
<evidence type="ECO:0000313" key="1">
    <source>
        <dbReference type="EMBL" id="QTD48478.1"/>
    </source>
</evidence>
<dbReference type="Gene3D" id="2.60.120.560">
    <property type="entry name" value="Exo-inulinase, domain 1"/>
    <property type="match status" value="1"/>
</dbReference>
<gene>
    <name evidence="1" type="ORF">J3U87_23105</name>
</gene>
<keyword evidence="2" id="KW-1185">Reference proteome</keyword>
<evidence type="ECO:0008006" key="3">
    <source>
        <dbReference type="Google" id="ProtNLM"/>
    </source>
</evidence>
<dbReference type="RefSeq" id="WP_237378133.1">
    <property type="nucleotide sequence ID" value="NZ_CP071793.1"/>
</dbReference>
<sequence>MSHISKPMRSLGFVWFAVAAVFPLFAQVRLTEDFENGLDRWVLDGAHGIRTVDSGDPAHGKVLELAAQGPVSVLAKDSEQWGPLAVEGAFYFPVSGRAYIGFLYHATSTASRRDFGCLYVKGNGSYIRANPWRDGNVSRLLYEEYKTKLHGEAAVKPRVWQRFRLEVAGKDCHLYIGDMSRPQITFDLYEGRSGAVGFQPRIVGDPVWIDDVRVTSIQKLSYQGPPIPEITYGADRLLTDWEVMGPLSRPYRAVEYEDAHQAEGRRWQRFETDRRGAVVTGRVTQYDGPLGTAYFRTTVKVDQAQTRFLHITTTDELALWVNGRYEGFVYRDGYMSGEKNDWNAWFDFLDEEGHRGRRHDLQLQPGENRIVVRVRNGQFASGGFFAALEKAP</sequence>
<protein>
    <recommendedName>
        <fullName evidence="3">3-keto-disaccharide hydrolase domain-containing protein</fullName>
    </recommendedName>
</protein>
<dbReference type="KEGG" id="scor:J3U87_23105"/>